<dbReference type="PANTHER" id="PTHR21310">
    <property type="entry name" value="AMINOGLYCOSIDE PHOSPHOTRANSFERASE-RELATED-RELATED"/>
    <property type="match status" value="1"/>
</dbReference>
<keyword evidence="3" id="KW-1185">Reference proteome</keyword>
<dbReference type="SUPFAM" id="SSF56112">
    <property type="entry name" value="Protein kinase-like (PK-like)"/>
    <property type="match status" value="1"/>
</dbReference>
<evidence type="ECO:0000313" key="2">
    <source>
        <dbReference type="EMBL" id="TCT10458.1"/>
    </source>
</evidence>
<dbReference type="CDD" id="cd05154">
    <property type="entry name" value="ACAD10_11_N-like"/>
    <property type="match status" value="1"/>
</dbReference>
<reference evidence="2 3" key="1">
    <citation type="submission" date="2019-03" db="EMBL/GenBank/DDBJ databases">
        <title>Genomic Encyclopedia of Type Strains, Phase IV (KMG-IV): sequencing the most valuable type-strain genomes for metagenomic binning, comparative biology and taxonomic classification.</title>
        <authorList>
            <person name="Goeker M."/>
        </authorList>
    </citation>
    <scope>NUCLEOTIDE SEQUENCE [LARGE SCALE GENOMIC DNA]</scope>
    <source>
        <strain evidence="2 3">DSM 24591</strain>
    </source>
</reference>
<dbReference type="OrthoDB" id="179763at2"/>
<gene>
    <name evidence="2" type="ORF">EDC26_102418</name>
</gene>
<organism evidence="2 3">
    <name type="scientific">Paralcaligenes ureilyticus</name>
    <dbReference type="NCBI Taxonomy" id="627131"/>
    <lineage>
        <taxon>Bacteria</taxon>
        <taxon>Pseudomonadati</taxon>
        <taxon>Pseudomonadota</taxon>
        <taxon>Betaproteobacteria</taxon>
        <taxon>Burkholderiales</taxon>
        <taxon>Alcaligenaceae</taxon>
        <taxon>Paralcaligenes</taxon>
    </lineage>
</organism>
<protein>
    <submittedName>
        <fullName evidence="2">Aminoglycoside phosphotransferase (APT) family kinase protein</fullName>
    </submittedName>
</protein>
<dbReference type="Gene3D" id="3.90.1200.10">
    <property type="match status" value="1"/>
</dbReference>
<dbReference type="Proteomes" id="UP000295525">
    <property type="component" value="Unassembled WGS sequence"/>
</dbReference>
<dbReference type="GO" id="GO:0016301">
    <property type="term" value="F:kinase activity"/>
    <property type="evidence" value="ECO:0007669"/>
    <property type="project" value="UniProtKB-KW"/>
</dbReference>
<evidence type="ECO:0000313" key="3">
    <source>
        <dbReference type="Proteomes" id="UP000295525"/>
    </source>
</evidence>
<name>A0A4V2UZ97_9BURK</name>
<dbReference type="EMBL" id="SMAJ01000002">
    <property type="protein sequence ID" value="TCT10458.1"/>
    <property type="molecule type" value="Genomic_DNA"/>
</dbReference>
<dbReference type="Gene3D" id="3.30.200.20">
    <property type="entry name" value="Phosphorylase Kinase, domain 1"/>
    <property type="match status" value="1"/>
</dbReference>
<accession>A0A4V2UZ97</accession>
<dbReference type="Pfam" id="PF01636">
    <property type="entry name" value="APH"/>
    <property type="match status" value="1"/>
</dbReference>
<dbReference type="InterPro" id="IPR041726">
    <property type="entry name" value="ACAD10_11_N"/>
</dbReference>
<dbReference type="InterPro" id="IPR002575">
    <property type="entry name" value="Aminoglycoside_PTrfase"/>
</dbReference>
<keyword evidence="2" id="KW-0418">Kinase</keyword>
<dbReference type="InterPro" id="IPR051678">
    <property type="entry name" value="AGP_Transferase"/>
</dbReference>
<sequence length="343" mass="38281">MDPDEIGRALARYIKDQTGATRVDVIEFYRLSGGAIQSNYALTVDCAGGHRPGRLELVVRSDSPSQIDFSLTREQEFRVLSVAHEAAVTVPQPLYLCMDESIMGHVFSVMTRVKGAADARKLVRGGLTPCQADSLTRRLGLELARLHQIQPPDTRLDFLPVPGQSPALARVQEYRRALGAIPEPHPALELSLNWLQDHAPEKYDITLCHGDFRTGNYMVDDGQLTGILDWEFAAWNDPYEDLGWICSKSWRFGANAKAVGGVGDKETFFNSYSSLSGRLVDSGKVLYWEVMGMTRWAIIALQQTRRYLSGEQLSLELALTGRLLPEIEFDLLTQIDELESGHE</sequence>
<dbReference type="RefSeq" id="WP_132580027.1">
    <property type="nucleotide sequence ID" value="NZ_SMAJ01000002.1"/>
</dbReference>
<dbReference type="AlphaFoldDB" id="A0A4V2UZ97"/>
<dbReference type="InterPro" id="IPR011009">
    <property type="entry name" value="Kinase-like_dom_sf"/>
</dbReference>
<proteinExistence type="predicted"/>
<comment type="caution">
    <text evidence="2">The sequence shown here is derived from an EMBL/GenBank/DDBJ whole genome shotgun (WGS) entry which is preliminary data.</text>
</comment>
<evidence type="ECO:0000259" key="1">
    <source>
        <dbReference type="Pfam" id="PF01636"/>
    </source>
</evidence>
<keyword evidence="2" id="KW-0808">Transferase</keyword>
<dbReference type="PANTHER" id="PTHR21310:SF57">
    <property type="entry name" value="BLR2944 PROTEIN"/>
    <property type="match status" value="1"/>
</dbReference>
<feature type="domain" description="Aminoglycoside phosphotransferase" evidence="1">
    <location>
        <begin position="30"/>
        <end position="261"/>
    </location>
</feature>